<dbReference type="eggNOG" id="COG1464">
    <property type="taxonomic scope" value="Bacteria"/>
</dbReference>
<dbReference type="Proteomes" id="UP000002255">
    <property type="component" value="Chromosome"/>
</dbReference>
<evidence type="ECO:0000256" key="4">
    <source>
        <dbReference type="ARBA" id="ARBA00023136"/>
    </source>
</evidence>
<dbReference type="Pfam" id="PF03180">
    <property type="entry name" value="Lipoprotein_9"/>
    <property type="match status" value="1"/>
</dbReference>
<protein>
    <submittedName>
        <fullName evidence="8">NLPA lipoprotein</fullName>
    </submittedName>
</protein>
<dbReference type="PANTHER" id="PTHR30429">
    <property type="entry name" value="D-METHIONINE-BINDING LIPOPROTEIN METQ"/>
    <property type="match status" value="1"/>
</dbReference>
<comment type="similarity">
    <text evidence="2">Belongs to the NlpA lipoprotein family.</text>
</comment>
<dbReference type="OrthoDB" id="9812878at2"/>
<dbReference type="KEGG" id="xce:Xcel_0729"/>
<keyword evidence="9" id="KW-1185">Reference proteome</keyword>
<evidence type="ECO:0000313" key="9">
    <source>
        <dbReference type="Proteomes" id="UP000002255"/>
    </source>
</evidence>
<keyword evidence="3 7" id="KW-0732">Signal</keyword>
<dbReference type="InterPro" id="IPR004872">
    <property type="entry name" value="Lipoprotein_NlpA"/>
</dbReference>
<name>D1BXF8_XYLCX</name>
<dbReference type="EMBL" id="CP001821">
    <property type="protein sequence ID" value="ACZ29768.1"/>
    <property type="molecule type" value="Genomic_DNA"/>
</dbReference>
<keyword evidence="6 8" id="KW-0449">Lipoprotein</keyword>
<proteinExistence type="inferred from homology"/>
<dbReference type="RefSeq" id="WP_012877510.1">
    <property type="nucleotide sequence ID" value="NC_013530.1"/>
</dbReference>
<keyword evidence="4" id="KW-0472">Membrane</keyword>
<reference evidence="9" key="1">
    <citation type="submission" date="2009-11" db="EMBL/GenBank/DDBJ databases">
        <title>The complete chromosome of Xylanimonas cellulosilytica DSM 15894.</title>
        <authorList>
            <consortium name="US DOE Joint Genome Institute (JGI-PGF)"/>
            <person name="Lucas S."/>
            <person name="Copeland A."/>
            <person name="Lapidus A."/>
            <person name="Glavina del Rio T."/>
            <person name="Dalin E."/>
            <person name="Tice H."/>
            <person name="Bruce D."/>
            <person name="Goodwin L."/>
            <person name="Pitluck S."/>
            <person name="Kyrpides N."/>
            <person name="Mavromatis K."/>
            <person name="Ivanova N."/>
            <person name="Mikhailova N."/>
            <person name="Foster B."/>
            <person name="Clum A."/>
            <person name="Brettin T."/>
            <person name="Detter J.C."/>
            <person name="Han C."/>
            <person name="Larimer F."/>
            <person name="Land M."/>
            <person name="Hauser L."/>
            <person name="Markowitz V."/>
            <person name="Cheng J.F."/>
            <person name="Hugenholtz P."/>
            <person name="Woyke T."/>
            <person name="Wu D."/>
            <person name="Gehrich-Schroeter G."/>
            <person name="Schneider S."/>
            <person name="Pukall S.R."/>
            <person name="Klenk H.P."/>
            <person name="Eisen J.A."/>
        </authorList>
    </citation>
    <scope>NUCLEOTIDE SEQUENCE [LARGE SCALE GENOMIC DNA]</scope>
    <source>
        <strain evidence="9">DSM 15894 / CECT 5975 / LMG 20990 / XIL07</strain>
    </source>
</reference>
<evidence type="ECO:0000256" key="7">
    <source>
        <dbReference type="SAM" id="SignalP"/>
    </source>
</evidence>
<feature type="signal peptide" evidence="7">
    <location>
        <begin position="1"/>
        <end position="19"/>
    </location>
</feature>
<evidence type="ECO:0000256" key="1">
    <source>
        <dbReference type="ARBA" id="ARBA00004635"/>
    </source>
</evidence>
<dbReference type="STRING" id="446471.Xcel_0729"/>
<evidence type="ECO:0000256" key="6">
    <source>
        <dbReference type="ARBA" id="ARBA00023288"/>
    </source>
</evidence>
<dbReference type="SUPFAM" id="SSF53850">
    <property type="entry name" value="Periplasmic binding protein-like II"/>
    <property type="match status" value="1"/>
</dbReference>
<dbReference type="GO" id="GO:0016020">
    <property type="term" value="C:membrane"/>
    <property type="evidence" value="ECO:0007669"/>
    <property type="project" value="UniProtKB-SubCell"/>
</dbReference>
<evidence type="ECO:0000256" key="5">
    <source>
        <dbReference type="ARBA" id="ARBA00023139"/>
    </source>
</evidence>
<evidence type="ECO:0000256" key="2">
    <source>
        <dbReference type="ARBA" id="ARBA00008973"/>
    </source>
</evidence>
<evidence type="ECO:0000313" key="8">
    <source>
        <dbReference type="EMBL" id="ACZ29768.1"/>
    </source>
</evidence>
<dbReference type="Gene3D" id="3.40.190.10">
    <property type="entry name" value="Periplasmic binding protein-like II"/>
    <property type="match status" value="2"/>
</dbReference>
<dbReference type="HOGENOM" id="CLU_067080_0_0_11"/>
<keyword evidence="5" id="KW-0564">Palmitate</keyword>
<dbReference type="PROSITE" id="PS51257">
    <property type="entry name" value="PROKAR_LIPOPROTEIN"/>
    <property type="match status" value="1"/>
</dbReference>
<feature type="chain" id="PRO_5039382114" evidence="7">
    <location>
        <begin position="20"/>
        <end position="276"/>
    </location>
</feature>
<accession>D1BXF8</accession>
<comment type="subcellular location">
    <subcellularLocation>
        <location evidence="1">Membrane</location>
        <topology evidence="1">Lipid-anchor</topology>
    </subcellularLocation>
</comment>
<sequence>MNRRALTSALAVLLLPALAACSSAGAAAEERTVDGLPVVTVAGATSNPLEQASIEYVRDEIAADYGIAIDYVHIEETRAILEATEKKEVDANVAMHEVYMRAQNEENGFHLAAVVPLFKQRQVLYSDRYDDVADLPDGATVAISTSTVAASTALKFLEQIGLVTVDPDVPLSELAVEDVVDNPKHLKLVPVESVPRALPDTDAATATAFAFDTAGIDPVAEIAGIDGLDEYALQLVVHQDSVDDPEVSKLAEAFADPRLAAFVTENYGDLVTPLER</sequence>
<organism evidence="8 9">
    <name type="scientific">Xylanimonas cellulosilytica (strain DSM 15894 / JCM 12276 / CECT 5975 / KCTC 9989 / LMG 20990 / NBRC 107835 / XIL07)</name>
    <dbReference type="NCBI Taxonomy" id="446471"/>
    <lineage>
        <taxon>Bacteria</taxon>
        <taxon>Bacillati</taxon>
        <taxon>Actinomycetota</taxon>
        <taxon>Actinomycetes</taxon>
        <taxon>Micrococcales</taxon>
        <taxon>Promicromonosporaceae</taxon>
        <taxon>Xylanimonas</taxon>
    </lineage>
</organism>
<reference evidence="8 9" key="2">
    <citation type="journal article" date="2010" name="Stand. Genomic Sci.">
        <title>Complete genome sequence of Xylanimonas cellulosilytica type strain (XIL07).</title>
        <authorList>
            <person name="Foster B."/>
            <person name="Pukall R."/>
            <person name="Abt B."/>
            <person name="Nolan M."/>
            <person name="Glavina Del Rio T."/>
            <person name="Chen F."/>
            <person name="Lucas S."/>
            <person name="Tice H."/>
            <person name="Pitluck S."/>
            <person name="Cheng J.-F."/>
            <person name="Chertkov O."/>
            <person name="Brettin T."/>
            <person name="Han C."/>
            <person name="Detter J.C."/>
            <person name="Bruce D."/>
            <person name="Goodwin L."/>
            <person name="Ivanova N."/>
            <person name="Mavromatis K."/>
            <person name="Pati A."/>
            <person name="Mikhailova N."/>
            <person name="Chen A."/>
            <person name="Palaniappan K."/>
            <person name="Land M."/>
            <person name="Hauser L."/>
            <person name="Chang Y.-J."/>
            <person name="Jeffries C.D."/>
            <person name="Chain P."/>
            <person name="Rohde M."/>
            <person name="Goeker M."/>
            <person name="Bristow J."/>
            <person name="Eisen J.A."/>
            <person name="Markowitz V."/>
            <person name="Hugenholtz P."/>
            <person name="Kyrpides N.C."/>
            <person name="Klenk H.-P."/>
            <person name="Lapidus A."/>
        </authorList>
    </citation>
    <scope>NUCLEOTIDE SEQUENCE [LARGE SCALE GENOMIC DNA]</scope>
    <source>
        <strain evidence="9">DSM 15894 / CECT 5975 / LMG 20990 / XIL07</strain>
    </source>
</reference>
<dbReference type="PANTHER" id="PTHR30429:SF0">
    <property type="entry name" value="METHIONINE-BINDING LIPOPROTEIN METQ"/>
    <property type="match status" value="1"/>
</dbReference>
<gene>
    <name evidence="8" type="ordered locus">Xcel_0729</name>
</gene>
<dbReference type="AlphaFoldDB" id="D1BXF8"/>
<evidence type="ECO:0000256" key="3">
    <source>
        <dbReference type="ARBA" id="ARBA00022729"/>
    </source>
</evidence>